<proteinExistence type="inferred from homology"/>
<dbReference type="KEGG" id="dci:103517842"/>
<dbReference type="GO" id="GO:0005739">
    <property type="term" value="C:mitochondrion"/>
    <property type="evidence" value="ECO:0007669"/>
    <property type="project" value="UniProtKB-SubCell"/>
</dbReference>
<comment type="subcellular location">
    <subcellularLocation>
        <location evidence="1">Mitochondrion</location>
    </subcellularLocation>
</comment>
<evidence type="ECO:0000256" key="5">
    <source>
        <dbReference type="ARBA" id="ARBA00073331"/>
    </source>
</evidence>
<protein>
    <recommendedName>
        <fullName evidence="5">Mitochondrial assembly of ribosomal large subunit protein 1</fullName>
    </recommendedName>
</protein>
<evidence type="ECO:0000256" key="3">
    <source>
        <dbReference type="ARBA" id="ARBA00023128"/>
    </source>
</evidence>
<dbReference type="GeneID" id="103517842"/>
<name>A0A3Q0JAZ0_DIACI</name>
<dbReference type="InterPro" id="IPR004394">
    <property type="entry name" value="Iojap/RsfS/C7orf30"/>
</dbReference>
<gene>
    <name evidence="7" type="primary">LOC103517842</name>
</gene>
<evidence type="ECO:0000313" key="6">
    <source>
        <dbReference type="Proteomes" id="UP000079169"/>
    </source>
</evidence>
<dbReference type="NCBIfam" id="TIGR00090">
    <property type="entry name" value="rsfS_iojap_ybeB"/>
    <property type="match status" value="1"/>
</dbReference>
<comment type="function">
    <text evidence="4">Required for normal mitochondrial ribosome function and mitochondrial translation. May play a role in ribosome biogenesis by preventing premature association of the 28S and 39S ribosomal subunits. Interacts with mitochondrial ribosomal protein uL14m (MRPL14), probably blocking formation of intersubunit bridge B8, preventing association of the 28S and 39S ribosomal subunits. Addition to isolated mitochondrial ribosomal subunits partially inhibits translation, probably by interfering with the association of the 28S and 39S ribosomal subunits and the formation of functional ribosomes. May also participate in the assembly and/or regulation of the stability of the large subunit of the mitochondrial ribosome. May function as a ribosomal silencing factor.</text>
</comment>
<dbReference type="Gene3D" id="3.30.460.10">
    <property type="entry name" value="Beta Polymerase, domain 2"/>
    <property type="match status" value="1"/>
</dbReference>
<dbReference type="HAMAP" id="MF_01477">
    <property type="entry name" value="Iojap_RsfS"/>
    <property type="match status" value="1"/>
</dbReference>
<dbReference type="SUPFAM" id="SSF81301">
    <property type="entry name" value="Nucleotidyltransferase"/>
    <property type="match status" value="1"/>
</dbReference>
<dbReference type="PANTHER" id="PTHR21043:SF0">
    <property type="entry name" value="MITOCHONDRIAL ASSEMBLY OF RIBOSOMAL LARGE SUBUNIT PROTEIN 1"/>
    <property type="match status" value="1"/>
</dbReference>
<dbReference type="GO" id="GO:0017148">
    <property type="term" value="P:negative regulation of translation"/>
    <property type="evidence" value="ECO:0007669"/>
    <property type="project" value="TreeGrafter"/>
</dbReference>
<dbReference type="InterPro" id="IPR043519">
    <property type="entry name" value="NT_sf"/>
</dbReference>
<dbReference type="PaxDb" id="121845-A0A3Q0JAZ0"/>
<keyword evidence="6" id="KW-1185">Reference proteome</keyword>
<dbReference type="FunFam" id="3.30.460.10:FF:000018">
    <property type="entry name" value="Mitochondrial assembly of ribosomal large subunit 1"/>
    <property type="match status" value="1"/>
</dbReference>
<evidence type="ECO:0000256" key="1">
    <source>
        <dbReference type="ARBA" id="ARBA00004173"/>
    </source>
</evidence>
<dbReference type="GO" id="GO:0043023">
    <property type="term" value="F:ribosomal large subunit binding"/>
    <property type="evidence" value="ECO:0007669"/>
    <property type="project" value="TreeGrafter"/>
</dbReference>
<dbReference type="STRING" id="121845.A0A3Q0JAZ0"/>
<organism evidence="6 7">
    <name type="scientific">Diaphorina citri</name>
    <name type="common">Asian citrus psyllid</name>
    <dbReference type="NCBI Taxonomy" id="121845"/>
    <lineage>
        <taxon>Eukaryota</taxon>
        <taxon>Metazoa</taxon>
        <taxon>Ecdysozoa</taxon>
        <taxon>Arthropoda</taxon>
        <taxon>Hexapoda</taxon>
        <taxon>Insecta</taxon>
        <taxon>Pterygota</taxon>
        <taxon>Neoptera</taxon>
        <taxon>Paraneoptera</taxon>
        <taxon>Hemiptera</taxon>
        <taxon>Sternorrhyncha</taxon>
        <taxon>Psylloidea</taxon>
        <taxon>Psyllidae</taxon>
        <taxon>Diaphorininae</taxon>
        <taxon>Diaphorina</taxon>
    </lineage>
</organism>
<keyword evidence="3" id="KW-0496">Mitochondrion</keyword>
<dbReference type="Pfam" id="PF02410">
    <property type="entry name" value="RsfS"/>
    <property type="match status" value="1"/>
</dbReference>
<sequence length="170" mass="19533">MTYNLHNYCNHFISGGITGVYDVEDLVDVLNKQRAVDLCVISIPPEHRYVDFIVIVTGKSYKHMLSLATFVRRVFKKKYDPERGDKPPRIEGEESDDWIALDLGNIALHIFSSRARAKYDLESLWCLGRELDARSNEEDDLISVLRSHSFSLDDLKAMDEPDTDIPDDKK</sequence>
<dbReference type="CTD" id="136040730"/>
<accession>A0A3Q0JAZ0</accession>
<dbReference type="GO" id="GO:0090071">
    <property type="term" value="P:negative regulation of ribosome biogenesis"/>
    <property type="evidence" value="ECO:0007669"/>
    <property type="project" value="TreeGrafter"/>
</dbReference>
<dbReference type="RefSeq" id="XP_026685609.1">
    <property type="nucleotide sequence ID" value="XM_026829808.1"/>
</dbReference>
<reference evidence="7" key="1">
    <citation type="submission" date="2025-08" db="UniProtKB">
        <authorList>
            <consortium name="RefSeq"/>
        </authorList>
    </citation>
    <scope>IDENTIFICATION</scope>
</reference>
<comment type="similarity">
    <text evidence="2">Belongs to the Iojap/RsfS family.</text>
</comment>
<dbReference type="PANTHER" id="PTHR21043">
    <property type="entry name" value="IOJAP SUPERFAMILY ORTHOLOG"/>
    <property type="match status" value="1"/>
</dbReference>
<evidence type="ECO:0000256" key="2">
    <source>
        <dbReference type="ARBA" id="ARBA00010574"/>
    </source>
</evidence>
<dbReference type="Proteomes" id="UP000079169">
    <property type="component" value="Unplaced"/>
</dbReference>
<dbReference type="AlphaFoldDB" id="A0A3Q0JAZ0"/>
<evidence type="ECO:0000256" key="4">
    <source>
        <dbReference type="ARBA" id="ARBA00053669"/>
    </source>
</evidence>
<evidence type="ECO:0000313" key="7">
    <source>
        <dbReference type="RefSeq" id="XP_026685609.1"/>
    </source>
</evidence>